<sequence>MTAFSGQYNDIEARNLATVRAGFEAWATGTGSPLQALADDATWEITGNSVAARVYTSKEDFMSNVILPFNARMTVPLKPTIREIYADGDTVIVYFDGEATARDGVAYRNTYAWFLTFSGNRIIKGTAFFDSVAFNDLWQRVSPQS</sequence>
<dbReference type="InterPro" id="IPR032710">
    <property type="entry name" value="NTF2-like_dom_sf"/>
</dbReference>
<dbReference type="PANTHER" id="PTHR41252">
    <property type="entry name" value="BLR2505 PROTEIN"/>
    <property type="match status" value="1"/>
</dbReference>
<evidence type="ECO:0000313" key="2">
    <source>
        <dbReference type="EMBL" id="BBX05118.1"/>
    </source>
</evidence>
<dbReference type="GO" id="GO:0016853">
    <property type="term" value="F:isomerase activity"/>
    <property type="evidence" value="ECO:0007669"/>
    <property type="project" value="UniProtKB-KW"/>
</dbReference>
<keyword evidence="3" id="KW-1185">Reference proteome</keyword>
<dbReference type="Proteomes" id="UP000466681">
    <property type="component" value="Chromosome"/>
</dbReference>
<dbReference type="RefSeq" id="WP_083152777.1">
    <property type="nucleotide sequence ID" value="NZ_AP022560.1"/>
</dbReference>
<evidence type="ECO:0000259" key="1">
    <source>
        <dbReference type="Pfam" id="PF12680"/>
    </source>
</evidence>
<organism evidence="2 3">
    <name type="scientific">Mycolicibacterium moriokaense</name>
    <dbReference type="NCBI Taxonomy" id="39691"/>
    <lineage>
        <taxon>Bacteria</taxon>
        <taxon>Bacillati</taxon>
        <taxon>Actinomycetota</taxon>
        <taxon>Actinomycetes</taxon>
        <taxon>Mycobacteriales</taxon>
        <taxon>Mycobacteriaceae</taxon>
        <taxon>Mycolicibacterium</taxon>
    </lineage>
</organism>
<proteinExistence type="predicted"/>
<name>A0AAD1M9C1_9MYCO</name>
<dbReference type="Pfam" id="PF12680">
    <property type="entry name" value="SnoaL_2"/>
    <property type="match status" value="1"/>
</dbReference>
<dbReference type="InterPro" id="IPR037401">
    <property type="entry name" value="SnoaL-like"/>
</dbReference>
<dbReference type="AlphaFoldDB" id="A0AAD1M9C1"/>
<feature type="domain" description="SnoaL-like" evidence="1">
    <location>
        <begin position="19"/>
        <end position="123"/>
    </location>
</feature>
<dbReference type="SUPFAM" id="SSF54427">
    <property type="entry name" value="NTF2-like"/>
    <property type="match status" value="1"/>
</dbReference>
<dbReference type="PANTHER" id="PTHR41252:SF1">
    <property type="entry name" value="BLR2505 PROTEIN"/>
    <property type="match status" value="1"/>
</dbReference>
<keyword evidence="2" id="KW-0413">Isomerase</keyword>
<dbReference type="EMBL" id="AP022560">
    <property type="protein sequence ID" value="BBX05118.1"/>
    <property type="molecule type" value="Genomic_DNA"/>
</dbReference>
<evidence type="ECO:0000313" key="3">
    <source>
        <dbReference type="Proteomes" id="UP000466681"/>
    </source>
</evidence>
<dbReference type="Gene3D" id="3.10.450.50">
    <property type="match status" value="1"/>
</dbReference>
<reference evidence="2 3" key="1">
    <citation type="journal article" date="2019" name="Emerg. Microbes Infect.">
        <title>Comprehensive subspecies identification of 175 nontuberculous mycobacteria species based on 7547 genomic profiles.</title>
        <authorList>
            <person name="Matsumoto Y."/>
            <person name="Kinjo T."/>
            <person name="Motooka D."/>
            <person name="Nabeya D."/>
            <person name="Jung N."/>
            <person name="Uechi K."/>
            <person name="Horii T."/>
            <person name="Iida T."/>
            <person name="Fujita J."/>
            <person name="Nakamura S."/>
        </authorList>
    </citation>
    <scope>NUCLEOTIDE SEQUENCE [LARGE SCALE GENOMIC DNA]</scope>
    <source>
        <strain evidence="2 3">JCM 6375</strain>
    </source>
</reference>
<dbReference type="KEGG" id="mmor:MMOR_60540"/>
<accession>A0AAD1M9C1</accession>
<protein>
    <submittedName>
        <fullName evidence="2">Ketosteroid isomerase</fullName>
    </submittedName>
</protein>
<gene>
    <name evidence="2" type="ORF">MMOR_60540</name>
</gene>